<comment type="catalytic activity">
    <reaction evidence="5">
        <text>a quinone + NADH + 5 H(+)(in) = a quinol + NAD(+) + 4 H(+)(out)</text>
        <dbReference type="Rhea" id="RHEA:57888"/>
        <dbReference type="ChEBI" id="CHEBI:15378"/>
        <dbReference type="ChEBI" id="CHEBI:24646"/>
        <dbReference type="ChEBI" id="CHEBI:57540"/>
        <dbReference type="ChEBI" id="CHEBI:57945"/>
        <dbReference type="ChEBI" id="CHEBI:132124"/>
    </reaction>
</comment>
<feature type="domain" description="NADH:quinone oxidoreductase/Mrp antiporter transmembrane" evidence="7">
    <location>
        <begin position="113"/>
        <end position="403"/>
    </location>
</feature>
<feature type="transmembrane region" description="Helical" evidence="5">
    <location>
        <begin position="388"/>
        <end position="408"/>
    </location>
</feature>
<gene>
    <name evidence="5" type="primary">nuoN</name>
    <name evidence="8" type="ORF">SAMN02927937_01576</name>
</gene>
<keyword evidence="9" id="KW-1185">Reference proteome</keyword>
<comment type="function">
    <text evidence="5">NDH-1 shuttles electrons from NADH, via FMN and iron-sulfur (Fe-S) centers, to quinones in the respiratory chain. The immediate electron acceptor for the enzyme in this species is believed to be a menaquinone. Couples the redox reaction to proton translocation (for every two electrons transferred, four hydrogen ions are translocated across the cytoplasmic membrane), and thus conserves the redox energy in a proton gradient.</text>
</comment>
<dbReference type="EC" id="7.1.1.-" evidence="5"/>
<feature type="transmembrane region" description="Helical" evidence="5">
    <location>
        <begin position="148"/>
        <end position="170"/>
    </location>
</feature>
<keyword evidence="2 5" id="KW-0812">Transmembrane</keyword>
<evidence type="ECO:0000256" key="4">
    <source>
        <dbReference type="ARBA" id="ARBA00023136"/>
    </source>
</evidence>
<keyword evidence="4 5" id="KW-0472">Membrane</keyword>
<evidence type="ECO:0000256" key="5">
    <source>
        <dbReference type="HAMAP-Rule" id="MF_00445"/>
    </source>
</evidence>
<evidence type="ECO:0000313" key="8">
    <source>
        <dbReference type="EMBL" id="SEH81623.1"/>
    </source>
</evidence>
<feature type="transmembrane region" description="Helical" evidence="5">
    <location>
        <begin position="64"/>
        <end position="84"/>
    </location>
</feature>
<dbReference type="Proteomes" id="UP000199634">
    <property type="component" value="Unassembled WGS sequence"/>
</dbReference>
<feature type="transmembrane region" description="Helical" evidence="5">
    <location>
        <begin position="260"/>
        <end position="278"/>
    </location>
</feature>
<dbReference type="PRINTS" id="PR01434">
    <property type="entry name" value="NADHDHGNASE5"/>
</dbReference>
<keyword evidence="3 5" id="KW-1133">Transmembrane helix</keyword>
<dbReference type="InterPro" id="IPR010096">
    <property type="entry name" value="NADH-Q_OxRdtase_suN/2"/>
</dbReference>
<dbReference type="GO" id="GO:0048038">
    <property type="term" value="F:quinone binding"/>
    <property type="evidence" value="ECO:0007669"/>
    <property type="project" value="UniProtKB-KW"/>
</dbReference>
<feature type="transmembrane region" description="Helical" evidence="5">
    <location>
        <begin position="311"/>
        <end position="332"/>
    </location>
</feature>
<evidence type="ECO:0000256" key="1">
    <source>
        <dbReference type="ARBA" id="ARBA00004127"/>
    </source>
</evidence>
<name>A0A1H6LAT4_9FLAO</name>
<feature type="transmembrane region" description="Helical" evidence="5">
    <location>
        <begin position="32"/>
        <end position="52"/>
    </location>
</feature>
<keyword evidence="5" id="KW-0520">NAD</keyword>
<accession>A0A1H6LAT4</accession>
<dbReference type="NCBIfam" id="TIGR01770">
    <property type="entry name" value="NDH_I_N"/>
    <property type="match status" value="1"/>
</dbReference>
<evidence type="ECO:0000256" key="6">
    <source>
        <dbReference type="RuleBase" id="RU000320"/>
    </source>
</evidence>
<feature type="transmembrane region" description="Helical" evidence="5">
    <location>
        <begin position="429"/>
        <end position="454"/>
    </location>
</feature>
<keyword evidence="5" id="KW-0813">Transport</keyword>
<comment type="subunit">
    <text evidence="5">NDH-1 is composed of 14 different subunits. Subunits NuoA, H, J, K, L, M, N constitute the membrane sector of the complex.</text>
</comment>
<keyword evidence="5" id="KW-0874">Quinone</keyword>
<dbReference type="OrthoDB" id="9811718at2"/>
<feature type="transmembrane region" description="Helical" evidence="5">
    <location>
        <begin position="190"/>
        <end position="215"/>
    </location>
</feature>
<dbReference type="Pfam" id="PF00361">
    <property type="entry name" value="Proton_antipo_M"/>
    <property type="match status" value="1"/>
</dbReference>
<dbReference type="HAMAP" id="MF_00445">
    <property type="entry name" value="NDH1_NuoN_1"/>
    <property type="match status" value="1"/>
</dbReference>
<evidence type="ECO:0000256" key="3">
    <source>
        <dbReference type="ARBA" id="ARBA00022989"/>
    </source>
</evidence>
<feature type="transmembrane region" description="Helical" evidence="5">
    <location>
        <begin position="236"/>
        <end position="254"/>
    </location>
</feature>
<feature type="transmembrane region" description="Helical" evidence="5">
    <location>
        <begin position="285"/>
        <end position="305"/>
    </location>
</feature>
<dbReference type="RefSeq" id="WP_091098635.1">
    <property type="nucleotide sequence ID" value="NZ_FNXE01000020.1"/>
</dbReference>
<comment type="subcellular location">
    <subcellularLocation>
        <location evidence="5">Cell membrane</location>
        <topology evidence="5">Multi-pass membrane protein</topology>
    </subcellularLocation>
    <subcellularLocation>
        <location evidence="1">Endomembrane system</location>
        <topology evidence="1">Multi-pass membrane protein</topology>
    </subcellularLocation>
    <subcellularLocation>
        <location evidence="6">Membrane</location>
        <topology evidence="6">Multi-pass membrane protein</topology>
    </subcellularLocation>
</comment>
<dbReference type="EMBL" id="FNXE01000020">
    <property type="protein sequence ID" value="SEH81623.1"/>
    <property type="molecule type" value="Genomic_DNA"/>
</dbReference>
<organism evidence="8 9">
    <name type="scientific">Paenimyroides marinum</name>
    <dbReference type="NCBI Taxonomy" id="1159016"/>
    <lineage>
        <taxon>Bacteria</taxon>
        <taxon>Pseudomonadati</taxon>
        <taxon>Bacteroidota</taxon>
        <taxon>Flavobacteriia</taxon>
        <taxon>Flavobacteriales</taxon>
        <taxon>Flavobacteriaceae</taxon>
        <taxon>Paenimyroides</taxon>
    </lineage>
</organism>
<dbReference type="GO" id="GO:0050136">
    <property type="term" value="F:NADH dehydrogenase (quinone) (non-electrogenic) activity"/>
    <property type="evidence" value="ECO:0007669"/>
    <property type="project" value="UniProtKB-UniRule"/>
</dbReference>
<protein>
    <recommendedName>
        <fullName evidence="5">NADH-quinone oxidoreductase subunit N</fullName>
        <ecNumber evidence="5">7.1.1.-</ecNumber>
    </recommendedName>
    <alternativeName>
        <fullName evidence="5">NADH dehydrogenase I subunit N</fullName>
    </alternativeName>
    <alternativeName>
        <fullName evidence="5">NDH-1 subunit N</fullName>
    </alternativeName>
</protein>
<dbReference type="InterPro" id="IPR001750">
    <property type="entry name" value="ND/Mrp_TM"/>
</dbReference>
<dbReference type="AlphaFoldDB" id="A0A1H6LAT4"/>
<keyword evidence="5" id="KW-1003">Cell membrane</keyword>
<dbReference type="GO" id="GO:0005886">
    <property type="term" value="C:plasma membrane"/>
    <property type="evidence" value="ECO:0007669"/>
    <property type="project" value="UniProtKB-SubCell"/>
</dbReference>
<proteinExistence type="inferred from homology"/>
<keyword evidence="5" id="KW-1278">Translocase</keyword>
<evidence type="ECO:0000259" key="7">
    <source>
        <dbReference type="Pfam" id="PF00361"/>
    </source>
</evidence>
<dbReference type="PANTHER" id="PTHR22773">
    <property type="entry name" value="NADH DEHYDROGENASE"/>
    <property type="match status" value="1"/>
</dbReference>
<feature type="transmembrane region" description="Helical" evidence="5">
    <location>
        <begin position="353"/>
        <end position="376"/>
    </location>
</feature>
<dbReference type="GO" id="GO:0012505">
    <property type="term" value="C:endomembrane system"/>
    <property type="evidence" value="ECO:0007669"/>
    <property type="project" value="UniProtKB-SubCell"/>
</dbReference>
<evidence type="ECO:0000313" key="9">
    <source>
        <dbReference type="Proteomes" id="UP000199634"/>
    </source>
</evidence>
<sequence length="457" mass="50596">MSTLIALASLAVLILVLEIINLRKTIVPLTLIGLLVALGFNICNFNTIDSFYNNMIVINKTTTLFSSLFIVLTFFIVALGQSFYKEQYDKISDYTSLKIFLLIGAYCMVAFGNMVMFFLGLEILSITLYILAGSDRTNIKSNEAGMKYFLMGSFASGFILFGIALIYGATASFDLDQIQLASSQLAMPKWFMVGFVLMLVGLLFKIAAFPFHFWAPDVYQGSPLLTTTTMSTLAKVAAVAAFYKLSLVFFPAMPANFSNLIAFLIIVTLIVGNVMALKQNNIKRLMAYSGISHAGFMLMAILLGKQAEPHLFYYMVAYAIAGIAAFSVILYVCQDKKEELVIHFRGFAKHKPVLAVTLSLALLSMAGIPILAGFFGKLFLFTQALNQGYYVMVVIAVITSIISIYYYFKVIIVMFTYKNADANTTYQKNFIYSTVAIIAIVINLIIGFCPSLIIDLF</sequence>
<comment type="similarity">
    <text evidence="5">Belongs to the complex I subunit 2 family.</text>
</comment>
<feature type="transmembrane region" description="Helical" evidence="5">
    <location>
        <begin position="99"/>
        <end position="132"/>
    </location>
</feature>
<dbReference type="STRING" id="1159016.SAMN02927937_01576"/>
<dbReference type="GO" id="GO:0042773">
    <property type="term" value="P:ATP synthesis coupled electron transport"/>
    <property type="evidence" value="ECO:0007669"/>
    <property type="project" value="InterPro"/>
</dbReference>
<evidence type="ECO:0000256" key="2">
    <source>
        <dbReference type="ARBA" id="ARBA00022692"/>
    </source>
</evidence>
<reference evidence="8 9" key="1">
    <citation type="submission" date="2016-10" db="EMBL/GenBank/DDBJ databases">
        <authorList>
            <person name="de Groot N.N."/>
        </authorList>
    </citation>
    <scope>NUCLEOTIDE SEQUENCE [LARGE SCALE GENOMIC DNA]</scope>
    <source>
        <strain evidence="8 9">CGMCC 1.10825</strain>
    </source>
</reference>
<dbReference type="GO" id="GO:0008137">
    <property type="term" value="F:NADH dehydrogenase (ubiquinone) activity"/>
    <property type="evidence" value="ECO:0007669"/>
    <property type="project" value="InterPro"/>
</dbReference>